<dbReference type="OrthoDB" id="2451965at2"/>
<dbReference type="STRING" id="333138.LQ50_19395"/>
<evidence type="ECO:0008006" key="4">
    <source>
        <dbReference type="Google" id="ProtNLM"/>
    </source>
</evidence>
<name>A0A0B0I8A9_9BACI</name>
<evidence type="ECO:0000256" key="1">
    <source>
        <dbReference type="SAM" id="Phobius"/>
    </source>
</evidence>
<dbReference type="Gene3D" id="3.40.50.1110">
    <property type="entry name" value="SGNH hydrolase"/>
    <property type="match status" value="1"/>
</dbReference>
<dbReference type="Proteomes" id="UP000030832">
    <property type="component" value="Unassembled WGS sequence"/>
</dbReference>
<organism evidence="2 3">
    <name type="scientific">Halalkalibacter okhensis</name>
    <dbReference type="NCBI Taxonomy" id="333138"/>
    <lineage>
        <taxon>Bacteria</taxon>
        <taxon>Bacillati</taxon>
        <taxon>Bacillota</taxon>
        <taxon>Bacilli</taxon>
        <taxon>Bacillales</taxon>
        <taxon>Bacillaceae</taxon>
        <taxon>Halalkalibacter</taxon>
    </lineage>
</organism>
<keyword evidence="3" id="KW-1185">Reference proteome</keyword>
<dbReference type="RefSeq" id="WP_034631978.1">
    <property type="nucleotide sequence ID" value="NZ_JRJU01000031.1"/>
</dbReference>
<dbReference type="EMBL" id="JRJU01000031">
    <property type="protein sequence ID" value="KHF38728.1"/>
    <property type="molecule type" value="Genomic_DNA"/>
</dbReference>
<dbReference type="SUPFAM" id="SSF52266">
    <property type="entry name" value="SGNH hydrolase"/>
    <property type="match status" value="1"/>
</dbReference>
<feature type="transmembrane region" description="Helical" evidence="1">
    <location>
        <begin position="5"/>
        <end position="24"/>
    </location>
</feature>
<comment type="caution">
    <text evidence="2">The sequence shown here is derived from an EMBL/GenBank/DDBJ whole genome shotgun (WGS) entry which is preliminary data.</text>
</comment>
<proteinExistence type="predicted"/>
<keyword evidence="1" id="KW-0812">Transmembrane</keyword>
<keyword evidence="1" id="KW-0472">Membrane</keyword>
<keyword evidence="1" id="KW-1133">Transmembrane helix</keyword>
<protein>
    <recommendedName>
        <fullName evidence="4">SGNH hydrolase-type esterase domain-containing protein</fullName>
    </recommendedName>
</protein>
<dbReference type="AlphaFoldDB" id="A0A0B0I8A9"/>
<accession>A0A0B0I8A9</accession>
<reference evidence="2 3" key="1">
    <citation type="submission" date="2014-09" db="EMBL/GenBank/DDBJ databases">
        <title>Genome sequencing and annotation of Bacillus Okhensis strain Kh10-101T.</title>
        <authorList>
            <person name="Prakash J.S."/>
        </authorList>
    </citation>
    <scope>NUCLEOTIDE SEQUENCE [LARGE SCALE GENOMIC DNA]</scope>
    <source>
        <strain evidence="3">Kh10-101T</strain>
    </source>
</reference>
<evidence type="ECO:0000313" key="3">
    <source>
        <dbReference type="Proteomes" id="UP000030832"/>
    </source>
</evidence>
<dbReference type="InterPro" id="IPR036514">
    <property type="entry name" value="SGNH_hydro_sf"/>
</dbReference>
<evidence type="ECO:0000313" key="2">
    <source>
        <dbReference type="EMBL" id="KHF38728.1"/>
    </source>
</evidence>
<gene>
    <name evidence="2" type="ORF">LQ50_19395</name>
</gene>
<sequence length="243" mass="27663">MKQFFYYIMILSSIIIIFLGYLHYGQQLTTVVSDSADHEPELASQDIQEEQTSYELGGLLEEVAKQNEDEEEFLLMVIGSSAVTSVEESSSMPQLLLPQFKSLLASQDVALTVIDVNNATSSEVLADNYIDKIIKNNPDLLVIEPFLLNDYDQLPVEDSLSNLETVMSELEEQLSDTLIVLSPAHPLDDDGYLTFTDKIKAFSAKHEYLYADHWEAWPTVANELPNEQWHRIWSDYLMDFLVN</sequence>
<dbReference type="eggNOG" id="COG2755">
    <property type="taxonomic scope" value="Bacteria"/>
</dbReference>